<name>A0A1H9VE42_9PSEU</name>
<dbReference type="Proteomes" id="UP000199051">
    <property type="component" value="Unassembled WGS sequence"/>
</dbReference>
<evidence type="ECO:0000313" key="1">
    <source>
        <dbReference type="EMBL" id="SES19932.1"/>
    </source>
</evidence>
<dbReference type="STRING" id="155974.SAMN04487818_108295"/>
<gene>
    <name evidence="1" type="ORF">SAMN04487818_108295</name>
</gene>
<dbReference type="EMBL" id="FOGI01000008">
    <property type="protein sequence ID" value="SES19932.1"/>
    <property type="molecule type" value="Genomic_DNA"/>
</dbReference>
<evidence type="ECO:0000313" key="2">
    <source>
        <dbReference type="Proteomes" id="UP000199051"/>
    </source>
</evidence>
<organism evidence="1 2">
    <name type="scientific">Actinokineospora terrae</name>
    <dbReference type="NCBI Taxonomy" id="155974"/>
    <lineage>
        <taxon>Bacteria</taxon>
        <taxon>Bacillati</taxon>
        <taxon>Actinomycetota</taxon>
        <taxon>Actinomycetes</taxon>
        <taxon>Pseudonocardiales</taxon>
        <taxon>Pseudonocardiaceae</taxon>
        <taxon>Actinokineospora</taxon>
    </lineage>
</organism>
<reference evidence="2" key="1">
    <citation type="submission" date="2016-10" db="EMBL/GenBank/DDBJ databases">
        <authorList>
            <person name="Varghese N."/>
            <person name="Submissions S."/>
        </authorList>
    </citation>
    <scope>NUCLEOTIDE SEQUENCE [LARGE SCALE GENOMIC DNA]</scope>
    <source>
        <strain evidence="2">DSM 44260</strain>
    </source>
</reference>
<sequence length="93" mass="10054">MAALTDRAIALLLTPEGTRQVEADLVRGRAVRGRVVSGRKRTPWSRSPVTGAGRTSVEFAAETSRTSLVTRRGLDDLLAFRSALIKAFVRTAS</sequence>
<keyword evidence="2" id="KW-1185">Reference proteome</keyword>
<proteinExistence type="predicted"/>
<dbReference type="AlphaFoldDB" id="A0A1H9VE42"/>
<accession>A0A1H9VE42</accession>
<protein>
    <submittedName>
        <fullName evidence="1">Uncharacterized protein</fullName>
    </submittedName>
</protein>